<proteinExistence type="predicted"/>
<evidence type="ECO:0000313" key="4">
    <source>
        <dbReference type="EMBL" id="KHG05536.1"/>
    </source>
</evidence>
<organism evidence="4 5">
    <name type="scientific">Gossypium arboreum</name>
    <name type="common">Tree cotton</name>
    <name type="synonym">Gossypium nanking</name>
    <dbReference type="NCBI Taxonomy" id="29729"/>
    <lineage>
        <taxon>Eukaryota</taxon>
        <taxon>Viridiplantae</taxon>
        <taxon>Streptophyta</taxon>
        <taxon>Embryophyta</taxon>
        <taxon>Tracheophyta</taxon>
        <taxon>Spermatophyta</taxon>
        <taxon>Magnoliopsida</taxon>
        <taxon>eudicotyledons</taxon>
        <taxon>Gunneridae</taxon>
        <taxon>Pentapetalae</taxon>
        <taxon>rosids</taxon>
        <taxon>malvids</taxon>
        <taxon>Malvales</taxon>
        <taxon>Malvaceae</taxon>
        <taxon>Malvoideae</taxon>
        <taxon>Gossypium</taxon>
    </lineage>
</organism>
<dbReference type="EMBL" id="JRRC01432439">
    <property type="protein sequence ID" value="KHG05536.1"/>
    <property type="molecule type" value="Genomic_DNA"/>
</dbReference>
<keyword evidence="5" id="KW-1185">Reference proteome</keyword>
<evidence type="ECO:0000256" key="2">
    <source>
        <dbReference type="SAM" id="Phobius"/>
    </source>
</evidence>
<feature type="domain" description="BTB" evidence="3">
    <location>
        <begin position="43"/>
        <end position="109"/>
    </location>
</feature>
<dbReference type="Proteomes" id="UP000032142">
    <property type="component" value="Unassembled WGS sequence"/>
</dbReference>
<evidence type="ECO:0000313" key="5">
    <source>
        <dbReference type="Proteomes" id="UP000032142"/>
    </source>
</evidence>
<feature type="transmembrane region" description="Helical" evidence="2">
    <location>
        <begin position="112"/>
        <end position="133"/>
    </location>
</feature>
<reference evidence="5" key="1">
    <citation type="submission" date="2014-09" db="EMBL/GenBank/DDBJ databases">
        <authorList>
            <person name="Mudge J."/>
            <person name="Ramaraj T."/>
            <person name="Lindquist I.E."/>
            <person name="Bharti A.K."/>
            <person name="Sundararajan A."/>
            <person name="Cameron C.T."/>
            <person name="Woodward J.E."/>
            <person name="May G.D."/>
            <person name="Brubaker C."/>
            <person name="Broadhvest J."/>
            <person name="Wilkins T.A."/>
        </authorList>
    </citation>
    <scope>NUCLEOTIDE SEQUENCE</scope>
    <source>
        <strain evidence="5">cv. AKA8401</strain>
    </source>
</reference>
<keyword evidence="2" id="KW-0812">Transmembrane</keyword>
<dbReference type="CDD" id="cd18186">
    <property type="entry name" value="BTB_POZ_ZBTB_KLHL-like"/>
    <property type="match status" value="1"/>
</dbReference>
<dbReference type="PROSITE" id="PS50097">
    <property type="entry name" value="BTB"/>
    <property type="match status" value="1"/>
</dbReference>
<gene>
    <name evidence="4" type="ORF">F383_31265</name>
</gene>
<dbReference type="Gene3D" id="3.30.710.10">
    <property type="entry name" value="Potassium Channel Kv1.1, Chain A"/>
    <property type="match status" value="1"/>
</dbReference>
<dbReference type="SUPFAM" id="SSF54695">
    <property type="entry name" value="POZ domain"/>
    <property type="match status" value="1"/>
</dbReference>
<dbReference type="GO" id="GO:0016567">
    <property type="term" value="P:protein ubiquitination"/>
    <property type="evidence" value="ECO:0007669"/>
    <property type="project" value="UniProtKB-UniPathway"/>
</dbReference>
<keyword evidence="2" id="KW-0472">Membrane</keyword>
<keyword evidence="2" id="KW-1133">Transmembrane helix</keyword>
<dbReference type="UniPathway" id="UPA00143"/>
<sequence length="139" mass="16008">MASSSGDDEFVVLVCSDPNNQIETDISNEEIVISTTDFSTWDYPSTLSFSTFKIQAHRNRLIEESSYFRGLLSGSFSESCLDYISIQWQLETFLNVVRCIFGFRLDITSKNFIPLFQVNIWLLQTFLLAFFLMPQIKMG</sequence>
<comment type="pathway">
    <text evidence="1">Protein modification; protein ubiquitination.</text>
</comment>
<name>A0A0B0N2X5_GOSAR</name>
<evidence type="ECO:0000259" key="3">
    <source>
        <dbReference type="PROSITE" id="PS50097"/>
    </source>
</evidence>
<protein>
    <submittedName>
        <fullName evidence="4">BTB/POZ domain-containing FBL11-like protein</fullName>
    </submittedName>
</protein>
<dbReference type="InterPro" id="IPR011333">
    <property type="entry name" value="SKP1/BTB/POZ_sf"/>
</dbReference>
<dbReference type="AlphaFoldDB" id="A0A0B0N2X5"/>
<dbReference type="InterPro" id="IPR000210">
    <property type="entry name" value="BTB/POZ_dom"/>
</dbReference>
<comment type="caution">
    <text evidence="4">The sequence shown here is derived from an EMBL/GenBank/DDBJ whole genome shotgun (WGS) entry which is preliminary data.</text>
</comment>
<accession>A0A0B0N2X5</accession>
<dbReference type="Pfam" id="PF00651">
    <property type="entry name" value="BTB"/>
    <property type="match status" value="1"/>
</dbReference>
<evidence type="ECO:0000256" key="1">
    <source>
        <dbReference type="ARBA" id="ARBA00004906"/>
    </source>
</evidence>